<dbReference type="GO" id="GO:0015087">
    <property type="term" value="F:cobalt ion transmembrane transporter activity"/>
    <property type="evidence" value="ECO:0007669"/>
    <property type="project" value="UniProtKB-UniRule"/>
</dbReference>
<dbReference type="PANTHER" id="PTHR46494">
    <property type="entry name" value="CORA FAMILY METAL ION TRANSPORTER (EUROFUNG)"/>
    <property type="match status" value="1"/>
</dbReference>
<evidence type="ECO:0000256" key="8">
    <source>
        <dbReference type="RuleBase" id="RU362010"/>
    </source>
</evidence>
<dbReference type="CDD" id="cd12828">
    <property type="entry name" value="TmCorA-like_1"/>
    <property type="match status" value="1"/>
</dbReference>
<dbReference type="FunFam" id="1.20.58.340:FF:000012">
    <property type="entry name" value="Magnesium transport protein CorA"/>
    <property type="match status" value="1"/>
</dbReference>
<dbReference type="PATRIC" id="fig|1201294.9.peg.2655"/>
<feature type="transmembrane region" description="Helical" evidence="8">
    <location>
        <begin position="329"/>
        <end position="349"/>
    </location>
</feature>
<keyword evidence="7 8" id="KW-0472">Membrane</keyword>
<dbReference type="InterPro" id="IPR045861">
    <property type="entry name" value="CorA_cytoplasmic_dom"/>
</dbReference>
<comment type="similarity">
    <text evidence="2 8">Belongs to the CorA metal ion transporter (MIT) (TC 1.A.35) family.</text>
</comment>
<feature type="transmembrane region" description="Helical" evidence="8">
    <location>
        <begin position="297"/>
        <end position="317"/>
    </location>
</feature>
<reference evidence="11" key="1">
    <citation type="journal article" date="2012" name="J. Bacteriol.">
        <title>Complete genome sequence of the hydrogenotrophic, methanogenic archaeon Methanoculleus bourgensis strain MS2T, isolated from a sewage sludge digester.</title>
        <authorList>
            <person name="Maus I."/>
            <person name="Wibberg D."/>
            <person name="Stantscheff R."/>
            <person name="Eikmeyer F.G."/>
            <person name="Seffner A."/>
            <person name="Boelter J."/>
            <person name="Szczepanowski R."/>
            <person name="Blom J."/>
            <person name="Jaenicke S."/>
            <person name="Konig H."/>
            <person name="Puhler A."/>
            <person name="Schluter A."/>
        </authorList>
    </citation>
    <scope>NUCLEOTIDE SEQUENCE [LARGE SCALE GENOMIC DNA]</scope>
    <source>
        <strain evidence="11">ATCC 43281 / DSM 3045 / OCM 15 / MS2</strain>
    </source>
</reference>
<dbReference type="KEGG" id="mbg:BN140_2379"/>
<organism evidence="10 11">
    <name type="scientific">Methanoculleus bourgensis (strain ATCC 43281 / DSM 3045 / OCM 15 / MS2)</name>
    <name type="common">Methanogenium bourgense</name>
    <dbReference type="NCBI Taxonomy" id="1201294"/>
    <lineage>
        <taxon>Archaea</taxon>
        <taxon>Methanobacteriati</taxon>
        <taxon>Methanobacteriota</taxon>
        <taxon>Stenosarchaea group</taxon>
        <taxon>Methanomicrobia</taxon>
        <taxon>Methanomicrobiales</taxon>
        <taxon>Methanomicrobiaceae</taxon>
        <taxon>Methanoculleus</taxon>
    </lineage>
</organism>
<evidence type="ECO:0000256" key="7">
    <source>
        <dbReference type="ARBA" id="ARBA00023136"/>
    </source>
</evidence>
<evidence type="ECO:0000256" key="9">
    <source>
        <dbReference type="SAM" id="MobiDB-lite"/>
    </source>
</evidence>
<dbReference type="GeneID" id="13354365"/>
<keyword evidence="8" id="KW-0460">Magnesium</keyword>
<evidence type="ECO:0000256" key="3">
    <source>
        <dbReference type="ARBA" id="ARBA00022448"/>
    </source>
</evidence>
<sequence length="355" mass="39964">MNRHDDQSQVTDGQDTDPGALVYTGDIPARQVSVTVVNYDGSRLDEQIRARPEDFQSLILRPTVTWINVDGVYDTGVIQAIGDAVGIHPLTREDIVDTHQRPKIEDYGNYLYVAIRMLSPESDGGFRSEQVSLVLGSGYVLSFQEQPGDVFERIRERLRAGVGRIRTEGADYLFYALLDAIIDGYFAVIEVFGERIEGIEEEVVTEPDRETLQGIYALKRSLIALRRAVWPLRDVVAELERGESPLILDSTLVYLRDAYDHTIEVAETVETYREMMSGTLDVYLSSQSSRMNEIMKVLTIIATIFIPLTFIAGVYGMNFAHMPELRHPWGYPAALASMIAVAGVMLLYFRKKGWV</sequence>
<evidence type="ECO:0000256" key="6">
    <source>
        <dbReference type="ARBA" id="ARBA00022989"/>
    </source>
</evidence>
<evidence type="ECO:0000256" key="5">
    <source>
        <dbReference type="ARBA" id="ARBA00022692"/>
    </source>
</evidence>
<dbReference type="GO" id="GO:0005886">
    <property type="term" value="C:plasma membrane"/>
    <property type="evidence" value="ECO:0007669"/>
    <property type="project" value="UniProtKB-SubCell"/>
</dbReference>
<proteinExistence type="inferred from homology"/>
<gene>
    <name evidence="8 10" type="primary">corA</name>
    <name evidence="10" type="ordered locus">BN140_2379</name>
</gene>
<dbReference type="Pfam" id="PF01544">
    <property type="entry name" value="CorA"/>
    <property type="match status" value="1"/>
</dbReference>
<dbReference type="InterPro" id="IPR045863">
    <property type="entry name" value="CorA_TM1_TM2"/>
</dbReference>
<evidence type="ECO:0000313" key="10">
    <source>
        <dbReference type="EMBL" id="CCJ37302.1"/>
    </source>
</evidence>
<dbReference type="EMBL" id="HE964772">
    <property type="protein sequence ID" value="CCJ37302.1"/>
    <property type="molecule type" value="Genomic_DNA"/>
</dbReference>
<dbReference type="InterPro" id="IPR002523">
    <property type="entry name" value="MgTranspt_CorA/ZnTranspt_ZntB"/>
</dbReference>
<comment type="function">
    <text evidence="8">Mediates influx of magnesium ions.</text>
</comment>
<dbReference type="GO" id="GO:0000287">
    <property type="term" value="F:magnesium ion binding"/>
    <property type="evidence" value="ECO:0007669"/>
    <property type="project" value="TreeGrafter"/>
</dbReference>
<evidence type="ECO:0000256" key="1">
    <source>
        <dbReference type="ARBA" id="ARBA00004651"/>
    </source>
</evidence>
<protein>
    <recommendedName>
        <fullName evidence="8">Magnesium transport protein CorA</fullName>
    </recommendedName>
</protein>
<dbReference type="Gene3D" id="3.30.460.20">
    <property type="entry name" value="CorA soluble domain-like"/>
    <property type="match status" value="1"/>
</dbReference>
<dbReference type="STRING" id="1201294.BN140_2379"/>
<dbReference type="BioCyc" id="MBOU1201294:BN140_RS11810-MONOMER"/>
<dbReference type="Gene3D" id="1.20.58.340">
    <property type="entry name" value="Magnesium transport protein CorA, transmembrane region"/>
    <property type="match status" value="2"/>
</dbReference>
<dbReference type="GO" id="GO:0015095">
    <property type="term" value="F:magnesium ion transmembrane transporter activity"/>
    <property type="evidence" value="ECO:0007669"/>
    <property type="project" value="UniProtKB-UniRule"/>
</dbReference>
<comment type="subcellular location">
    <subcellularLocation>
        <location evidence="1">Cell membrane</location>
        <topology evidence="1">Multi-pass membrane protein</topology>
    </subcellularLocation>
    <subcellularLocation>
        <location evidence="8">Membrane</location>
        <topology evidence="8">Multi-pass membrane protein</topology>
    </subcellularLocation>
</comment>
<dbReference type="GO" id="GO:0050897">
    <property type="term" value="F:cobalt ion binding"/>
    <property type="evidence" value="ECO:0007669"/>
    <property type="project" value="TreeGrafter"/>
</dbReference>
<keyword evidence="8" id="KW-0406">Ion transport</keyword>
<keyword evidence="4 8" id="KW-1003">Cell membrane</keyword>
<keyword evidence="3 8" id="KW-0813">Transport</keyword>
<evidence type="ECO:0000256" key="2">
    <source>
        <dbReference type="ARBA" id="ARBA00009765"/>
    </source>
</evidence>
<evidence type="ECO:0000313" key="11">
    <source>
        <dbReference type="Proteomes" id="UP000009007"/>
    </source>
</evidence>
<keyword evidence="5 8" id="KW-0812">Transmembrane</keyword>
<accession>I7LKT7</accession>
<dbReference type="NCBIfam" id="TIGR00383">
    <property type="entry name" value="corA"/>
    <property type="match status" value="1"/>
</dbReference>
<feature type="region of interest" description="Disordered" evidence="9">
    <location>
        <begin position="1"/>
        <end position="20"/>
    </location>
</feature>
<keyword evidence="11" id="KW-1185">Reference proteome</keyword>
<dbReference type="SUPFAM" id="SSF144083">
    <property type="entry name" value="Magnesium transport protein CorA, transmembrane region"/>
    <property type="match status" value="1"/>
</dbReference>
<dbReference type="HOGENOM" id="CLU_007127_0_0_2"/>
<dbReference type="SUPFAM" id="SSF143865">
    <property type="entry name" value="CorA soluble domain-like"/>
    <property type="match status" value="1"/>
</dbReference>
<dbReference type="InterPro" id="IPR004488">
    <property type="entry name" value="Mg/Co-transport_prot_CorA"/>
</dbReference>
<dbReference type="AlphaFoldDB" id="I7LKT7"/>
<dbReference type="PANTHER" id="PTHR46494:SF1">
    <property type="entry name" value="CORA FAMILY METAL ION TRANSPORTER (EUROFUNG)"/>
    <property type="match status" value="1"/>
</dbReference>
<dbReference type="RefSeq" id="WP_014868274.1">
    <property type="nucleotide sequence ID" value="NC_018227.2"/>
</dbReference>
<dbReference type="Proteomes" id="UP000009007">
    <property type="component" value="Chromosome I"/>
</dbReference>
<keyword evidence="6 8" id="KW-1133">Transmembrane helix</keyword>
<evidence type="ECO:0000256" key="4">
    <source>
        <dbReference type="ARBA" id="ARBA00022475"/>
    </source>
</evidence>
<name>I7LKT7_METBM</name>